<reference evidence="1" key="1">
    <citation type="submission" date="2023-07" db="EMBL/GenBank/DDBJ databases">
        <title>Sorghum-associated microbial communities from plants grown in Nebraska, USA.</title>
        <authorList>
            <person name="Schachtman D."/>
        </authorList>
    </citation>
    <scope>NUCLEOTIDE SEQUENCE</scope>
    <source>
        <strain evidence="1">BE80</strain>
    </source>
</reference>
<name>A0AAP5H5J3_PAEAM</name>
<dbReference type="RefSeq" id="WP_310142951.1">
    <property type="nucleotide sequence ID" value="NZ_JAVDTR010000012.1"/>
</dbReference>
<evidence type="ECO:0000313" key="1">
    <source>
        <dbReference type="EMBL" id="MDR6725620.1"/>
    </source>
</evidence>
<protein>
    <submittedName>
        <fullName evidence="1">Uncharacterized protein</fullName>
    </submittedName>
</protein>
<organism evidence="1 2">
    <name type="scientific">Paenibacillus amylolyticus</name>
    <dbReference type="NCBI Taxonomy" id="1451"/>
    <lineage>
        <taxon>Bacteria</taxon>
        <taxon>Bacillati</taxon>
        <taxon>Bacillota</taxon>
        <taxon>Bacilli</taxon>
        <taxon>Bacillales</taxon>
        <taxon>Paenibacillaceae</taxon>
        <taxon>Paenibacillus</taxon>
    </lineage>
</organism>
<dbReference type="AlphaFoldDB" id="A0AAP5H5J3"/>
<proteinExistence type="predicted"/>
<evidence type="ECO:0000313" key="2">
    <source>
        <dbReference type="Proteomes" id="UP001254832"/>
    </source>
</evidence>
<gene>
    <name evidence="1" type="ORF">J2W91_004122</name>
</gene>
<dbReference type="Proteomes" id="UP001254832">
    <property type="component" value="Unassembled WGS sequence"/>
</dbReference>
<accession>A0AAP5H5J3</accession>
<dbReference type="EMBL" id="JAVDTR010000012">
    <property type="protein sequence ID" value="MDR6725620.1"/>
    <property type="molecule type" value="Genomic_DNA"/>
</dbReference>
<comment type="caution">
    <text evidence="1">The sequence shown here is derived from an EMBL/GenBank/DDBJ whole genome shotgun (WGS) entry which is preliminary data.</text>
</comment>
<sequence>MWQKMRNPNQNEIVITEQDLDRLQTRIDVLKKEIPEEYQGKNAGKAETQLNEHLSGLRGAHKAIEEAFCVLDQERERLQQQQIQQRLRDQARA</sequence>